<evidence type="ECO:0000256" key="6">
    <source>
        <dbReference type="SAM" id="Coils"/>
    </source>
</evidence>
<evidence type="ECO:0000256" key="3">
    <source>
        <dbReference type="ARBA" id="ARBA00022989"/>
    </source>
</evidence>
<reference evidence="9 10" key="1">
    <citation type="journal article" date="2021" name="BMC Biol.">
        <title>Horizontally acquired antibacterial genes associated with adaptive radiation of ladybird beetles.</title>
        <authorList>
            <person name="Li H.S."/>
            <person name="Tang X.F."/>
            <person name="Huang Y.H."/>
            <person name="Xu Z.Y."/>
            <person name="Chen M.L."/>
            <person name="Du X.Y."/>
            <person name="Qiu B.Y."/>
            <person name="Chen P.T."/>
            <person name="Zhang W."/>
            <person name="Slipinski A."/>
            <person name="Escalona H.E."/>
            <person name="Waterhouse R.M."/>
            <person name="Zwick A."/>
            <person name="Pang H."/>
        </authorList>
    </citation>
    <scope>NUCLEOTIDE SEQUENCE [LARGE SCALE GENOMIC DNA]</scope>
    <source>
        <strain evidence="9">SYSU2018</strain>
    </source>
</reference>
<evidence type="ECO:0000259" key="8">
    <source>
        <dbReference type="Pfam" id="PF06916"/>
    </source>
</evidence>
<evidence type="ECO:0000256" key="5">
    <source>
        <dbReference type="ARBA" id="ARBA00023136"/>
    </source>
</evidence>
<dbReference type="GO" id="GO:0016020">
    <property type="term" value="C:membrane"/>
    <property type="evidence" value="ECO:0007669"/>
    <property type="project" value="UniProtKB-SubCell"/>
</dbReference>
<dbReference type="AlphaFoldDB" id="A0ABD2NW82"/>
<evidence type="ECO:0000313" key="10">
    <source>
        <dbReference type="Proteomes" id="UP001516400"/>
    </source>
</evidence>
<gene>
    <name evidence="9" type="ORF">HHI36_006073</name>
</gene>
<evidence type="ECO:0000256" key="1">
    <source>
        <dbReference type="ARBA" id="ARBA00004167"/>
    </source>
</evidence>
<keyword evidence="2 7" id="KW-0812">Transmembrane</keyword>
<feature type="domain" description="DUF1279" evidence="8">
    <location>
        <begin position="86"/>
        <end position="172"/>
    </location>
</feature>
<keyword evidence="4 6" id="KW-0175">Coiled coil</keyword>
<dbReference type="PANTHER" id="PTHR21377">
    <property type="entry name" value="PROTEIN FAM210B, MITOCHONDRIAL"/>
    <property type="match status" value="1"/>
</dbReference>
<name>A0ABD2NW82_9CUCU</name>
<evidence type="ECO:0000313" key="9">
    <source>
        <dbReference type="EMBL" id="KAL3282915.1"/>
    </source>
</evidence>
<keyword evidence="3 7" id="KW-1133">Transmembrane helix</keyword>
<feature type="transmembrane region" description="Helical" evidence="7">
    <location>
        <begin position="95"/>
        <end position="118"/>
    </location>
</feature>
<evidence type="ECO:0000256" key="2">
    <source>
        <dbReference type="ARBA" id="ARBA00022692"/>
    </source>
</evidence>
<dbReference type="EMBL" id="JABFTP020000144">
    <property type="protein sequence ID" value="KAL3282915.1"/>
    <property type="molecule type" value="Genomic_DNA"/>
</dbReference>
<proteinExistence type="predicted"/>
<accession>A0ABD2NW82</accession>
<evidence type="ECO:0000256" key="4">
    <source>
        <dbReference type="ARBA" id="ARBA00023054"/>
    </source>
</evidence>
<feature type="coiled-coil region" evidence="6">
    <location>
        <begin position="190"/>
        <end position="264"/>
    </location>
</feature>
<keyword evidence="5 7" id="KW-0472">Membrane</keyword>
<comment type="subcellular location">
    <subcellularLocation>
        <location evidence="1">Membrane</location>
        <topology evidence="1">Single-pass membrane protein</topology>
    </subcellularLocation>
</comment>
<keyword evidence="10" id="KW-1185">Reference proteome</keyword>
<dbReference type="Pfam" id="PF06916">
    <property type="entry name" value="FAM210A-B_dom"/>
    <property type="match status" value="1"/>
</dbReference>
<comment type="caution">
    <text evidence="9">The sequence shown here is derived from an EMBL/GenBank/DDBJ whole genome shotgun (WGS) entry which is preliminary data.</text>
</comment>
<sequence>MAKILPRLFNKKISRSLQIPTSTCYPALYSTPSSNTIRKYDFIRREKTFCSAIFKPVLWTCRSYSDENSKKNIAEEHDSPKPTLFQRFKSMYKDYWYVLIPVHVVTSIGWFGGFYYMARSGVDIISLLETLNVNEKFINSMRDSHMGYLAIAYGCYKIATPARYTITLGGTTISINYLKKWGYIKPVPSAEKLKQMYQEKRDNFDRSMREKKDDLIAKKDELIAKREEFKSKLDDHLEQGIHKIEKLKGKADKVKQKAENILKDKK</sequence>
<dbReference type="InterPro" id="IPR009688">
    <property type="entry name" value="FAM210A/B-like_dom"/>
</dbReference>
<evidence type="ECO:0000256" key="7">
    <source>
        <dbReference type="SAM" id="Phobius"/>
    </source>
</evidence>
<dbReference type="PANTHER" id="PTHR21377:SF1">
    <property type="entry name" value="PROTEIN FAM210A"/>
    <property type="match status" value="1"/>
</dbReference>
<organism evidence="9 10">
    <name type="scientific">Cryptolaemus montrouzieri</name>
    <dbReference type="NCBI Taxonomy" id="559131"/>
    <lineage>
        <taxon>Eukaryota</taxon>
        <taxon>Metazoa</taxon>
        <taxon>Ecdysozoa</taxon>
        <taxon>Arthropoda</taxon>
        <taxon>Hexapoda</taxon>
        <taxon>Insecta</taxon>
        <taxon>Pterygota</taxon>
        <taxon>Neoptera</taxon>
        <taxon>Endopterygota</taxon>
        <taxon>Coleoptera</taxon>
        <taxon>Polyphaga</taxon>
        <taxon>Cucujiformia</taxon>
        <taxon>Coccinelloidea</taxon>
        <taxon>Coccinellidae</taxon>
        <taxon>Scymninae</taxon>
        <taxon>Scymnini</taxon>
        <taxon>Cryptolaemus</taxon>
    </lineage>
</organism>
<dbReference type="InterPro" id="IPR045866">
    <property type="entry name" value="FAM210A/B-like"/>
</dbReference>
<protein>
    <recommendedName>
        <fullName evidence="8">DUF1279 domain-containing protein</fullName>
    </recommendedName>
</protein>
<dbReference type="Proteomes" id="UP001516400">
    <property type="component" value="Unassembled WGS sequence"/>
</dbReference>